<dbReference type="Pfam" id="PF03781">
    <property type="entry name" value="FGE-sulfatase"/>
    <property type="match status" value="1"/>
</dbReference>
<dbReference type="AlphaFoldDB" id="A0A8J6XSN0"/>
<evidence type="ECO:0000313" key="4">
    <source>
        <dbReference type="Proteomes" id="UP000629098"/>
    </source>
</evidence>
<gene>
    <name evidence="3" type="ORF">ICL16_12750</name>
</gene>
<keyword evidence="1" id="KW-1133">Transmembrane helix</keyword>
<dbReference type="InterPro" id="IPR051043">
    <property type="entry name" value="Sulfatase_Mod_Factor_Kinase"/>
</dbReference>
<feature type="domain" description="Sulfatase-modifying factor enzyme-like" evidence="2">
    <location>
        <begin position="276"/>
        <end position="508"/>
    </location>
</feature>
<keyword evidence="1" id="KW-0472">Membrane</keyword>
<accession>A0A8J6XSN0</accession>
<dbReference type="PANTHER" id="PTHR23150:SF19">
    <property type="entry name" value="FORMYLGLYCINE-GENERATING ENZYME"/>
    <property type="match status" value="1"/>
</dbReference>
<reference evidence="3" key="1">
    <citation type="submission" date="2020-09" db="EMBL/GenBank/DDBJ databases">
        <title>Iningainema tapete sp. nov. (Scytonemataceae, Cyanobacteria) from greenhouses in central Florida (USA) produces two types of nodularin with biosynthetic potential for microcystin-LR and anabaenopeptins.</title>
        <authorList>
            <person name="Berthold D.E."/>
            <person name="Lefler F.W."/>
            <person name="Huang I.-S."/>
            <person name="Abdulla H."/>
            <person name="Zimba P.V."/>
            <person name="Laughinghouse H.D. IV."/>
        </authorList>
    </citation>
    <scope>NUCLEOTIDE SEQUENCE</scope>
    <source>
        <strain evidence="3">BLCCT55</strain>
    </source>
</reference>
<dbReference type="Proteomes" id="UP000629098">
    <property type="component" value="Unassembled WGS sequence"/>
</dbReference>
<dbReference type="InterPro" id="IPR016187">
    <property type="entry name" value="CTDL_fold"/>
</dbReference>
<feature type="transmembrane region" description="Helical" evidence="1">
    <location>
        <begin position="510"/>
        <end position="533"/>
    </location>
</feature>
<proteinExistence type="predicted"/>
<dbReference type="PANTHER" id="PTHR23150">
    <property type="entry name" value="SULFATASE MODIFYING FACTOR 1, 2"/>
    <property type="match status" value="1"/>
</dbReference>
<dbReference type="Gene3D" id="3.90.1580.10">
    <property type="entry name" value="paralog of FGE (formylglycine-generating enzyme)"/>
    <property type="match status" value="1"/>
</dbReference>
<sequence>MLKFMSQISQQFTHPRLVAFAKRFGEAHVNLACHAAFPLALTPELLYCLRENFQPQAPWIAVADILLSLCAPVGYELYELESEVRNELLLTLTLKNYFDEQRLYDLSDFTVAYIRQQLKTNYRIDQDLGAAPHWTALAYIKPEQAVHDIAAALKTALAQKNPSEWVRLTSLVESYADIDPLINSGFQPLLVLARGWDAKARGEDEAAAEEFNQLGNPGKQIEVGGVSFEIPPVDNPPPLTFEFEVVTVNRRGEIIKREPKQARYFSEDLGNGITLEMVAIPGGTFTMGAPRNEKGSSKHERPQHQVTVQPFFMGKYPITQVQWRAVAALPKVNLDLDPNPSRFKGDNRPVENIYWDEAAEFCARLSRSTGKDYRLPSEAEWEYACRAGTKTPFHFGQTITGELANYRASETFADEQKGEYRQKTTPVGVFTPNAFGLYDMHGNVWEWCADNWHYSYEGSPINGNAWILLNDNNSRLLRGGSWYDNPRNCRSAYRDYDAPASGTTTSGFGLWLPLRGLCTLDTFVLLPFIFFFWRAKRSGAIKNFFGQN</sequence>
<dbReference type="GO" id="GO:0120147">
    <property type="term" value="F:formylglycine-generating oxidase activity"/>
    <property type="evidence" value="ECO:0007669"/>
    <property type="project" value="TreeGrafter"/>
</dbReference>
<evidence type="ECO:0000256" key="1">
    <source>
        <dbReference type="SAM" id="Phobius"/>
    </source>
</evidence>
<keyword evidence="1" id="KW-0812">Transmembrane</keyword>
<dbReference type="EMBL" id="JACXAE010000048">
    <property type="protein sequence ID" value="MBD2772918.1"/>
    <property type="molecule type" value="Genomic_DNA"/>
</dbReference>
<protein>
    <submittedName>
        <fullName evidence="3">Formylglycine-generating enzyme family protein</fullName>
    </submittedName>
</protein>
<name>A0A8J6XSN0_9CYAN</name>
<comment type="caution">
    <text evidence="3">The sequence shown here is derived from an EMBL/GenBank/DDBJ whole genome shotgun (WGS) entry which is preliminary data.</text>
</comment>
<organism evidence="3 4">
    <name type="scientific">Iningainema tapete BLCC-T55</name>
    <dbReference type="NCBI Taxonomy" id="2748662"/>
    <lineage>
        <taxon>Bacteria</taxon>
        <taxon>Bacillati</taxon>
        <taxon>Cyanobacteriota</taxon>
        <taxon>Cyanophyceae</taxon>
        <taxon>Nostocales</taxon>
        <taxon>Scytonemataceae</taxon>
        <taxon>Iningainema tapete</taxon>
    </lineage>
</organism>
<dbReference type="InterPro" id="IPR042095">
    <property type="entry name" value="SUMF_sf"/>
</dbReference>
<evidence type="ECO:0000313" key="3">
    <source>
        <dbReference type="EMBL" id="MBD2772918.1"/>
    </source>
</evidence>
<dbReference type="SUPFAM" id="SSF56436">
    <property type="entry name" value="C-type lectin-like"/>
    <property type="match status" value="1"/>
</dbReference>
<dbReference type="InterPro" id="IPR005532">
    <property type="entry name" value="SUMF_dom"/>
</dbReference>
<evidence type="ECO:0000259" key="2">
    <source>
        <dbReference type="Pfam" id="PF03781"/>
    </source>
</evidence>
<keyword evidence="4" id="KW-1185">Reference proteome</keyword>